<dbReference type="RefSeq" id="WP_345419049.1">
    <property type="nucleotide sequence ID" value="NZ_BAABGT010000040.1"/>
</dbReference>
<dbReference type="SUPFAM" id="SSF53720">
    <property type="entry name" value="ALDH-like"/>
    <property type="match status" value="1"/>
</dbReference>
<dbReference type="PROSITE" id="PS00687">
    <property type="entry name" value="ALDEHYDE_DEHYDR_GLU"/>
    <property type="match status" value="1"/>
</dbReference>
<dbReference type="EMBL" id="BAABGT010000040">
    <property type="protein sequence ID" value="GAA4548376.1"/>
    <property type="molecule type" value="Genomic_DNA"/>
</dbReference>
<dbReference type="CDD" id="cd07089">
    <property type="entry name" value="ALDH_CddD-AldA-like"/>
    <property type="match status" value="1"/>
</dbReference>
<dbReference type="InterPro" id="IPR016162">
    <property type="entry name" value="Ald_DH_N"/>
</dbReference>
<gene>
    <name evidence="6" type="ORF">GCM10023175_34490</name>
</gene>
<organism evidence="6 7">
    <name type="scientific">Pseudonocardia xishanensis</name>
    <dbReference type="NCBI Taxonomy" id="630995"/>
    <lineage>
        <taxon>Bacteria</taxon>
        <taxon>Bacillati</taxon>
        <taxon>Actinomycetota</taxon>
        <taxon>Actinomycetes</taxon>
        <taxon>Pseudonocardiales</taxon>
        <taxon>Pseudonocardiaceae</taxon>
        <taxon>Pseudonocardia</taxon>
    </lineage>
</organism>
<comment type="caution">
    <text evidence="6">The sequence shown here is derived from an EMBL/GenBank/DDBJ whole genome shotgun (WGS) entry which is preliminary data.</text>
</comment>
<evidence type="ECO:0000256" key="2">
    <source>
        <dbReference type="ARBA" id="ARBA00023002"/>
    </source>
</evidence>
<dbReference type="InterPro" id="IPR016161">
    <property type="entry name" value="Ald_DH/histidinol_DH"/>
</dbReference>
<evidence type="ECO:0000256" key="1">
    <source>
        <dbReference type="ARBA" id="ARBA00009986"/>
    </source>
</evidence>
<reference evidence="7" key="1">
    <citation type="journal article" date="2019" name="Int. J. Syst. Evol. Microbiol.">
        <title>The Global Catalogue of Microorganisms (GCM) 10K type strain sequencing project: providing services to taxonomists for standard genome sequencing and annotation.</title>
        <authorList>
            <consortium name="The Broad Institute Genomics Platform"/>
            <consortium name="The Broad Institute Genome Sequencing Center for Infectious Disease"/>
            <person name="Wu L."/>
            <person name="Ma J."/>
        </authorList>
    </citation>
    <scope>NUCLEOTIDE SEQUENCE [LARGE SCALE GENOMIC DNA]</scope>
    <source>
        <strain evidence="7">JCM 17906</strain>
    </source>
</reference>
<dbReference type="Proteomes" id="UP001501598">
    <property type="component" value="Unassembled WGS sequence"/>
</dbReference>
<feature type="domain" description="Aldehyde dehydrogenase" evidence="5">
    <location>
        <begin position="20"/>
        <end position="480"/>
    </location>
</feature>
<dbReference type="Gene3D" id="3.40.309.10">
    <property type="entry name" value="Aldehyde Dehydrogenase, Chain A, domain 2"/>
    <property type="match status" value="1"/>
</dbReference>
<dbReference type="Pfam" id="PF00171">
    <property type="entry name" value="Aldedh"/>
    <property type="match status" value="1"/>
</dbReference>
<comment type="similarity">
    <text evidence="1 4">Belongs to the aldehyde dehydrogenase family.</text>
</comment>
<dbReference type="Gene3D" id="3.40.605.10">
    <property type="entry name" value="Aldehyde Dehydrogenase, Chain A, domain 1"/>
    <property type="match status" value="1"/>
</dbReference>
<proteinExistence type="inferred from homology"/>
<evidence type="ECO:0000313" key="6">
    <source>
        <dbReference type="EMBL" id="GAA4548376.1"/>
    </source>
</evidence>
<evidence type="ECO:0000259" key="5">
    <source>
        <dbReference type="Pfam" id="PF00171"/>
    </source>
</evidence>
<keyword evidence="7" id="KW-1185">Reference proteome</keyword>
<dbReference type="PANTHER" id="PTHR42804">
    <property type="entry name" value="ALDEHYDE DEHYDROGENASE"/>
    <property type="match status" value="1"/>
</dbReference>
<keyword evidence="2 4" id="KW-0560">Oxidoreductase</keyword>
<dbReference type="InterPro" id="IPR029510">
    <property type="entry name" value="Ald_DH_CS_GLU"/>
</dbReference>
<evidence type="ECO:0000313" key="7">
    <source>
        <dbReference type="Proteomes" id="UP001501598"/>
    </source>
</evidence>
<accession>A0ABP8RU35</accession>
<evidence type="ECO:0000256" key="3">
    <source>
        <dbReference type="PROSITE-ProRule" id="PRU10007"/>
    </source>
</evidence>
<dbReference type="PANTHER" id="PTHR42804:SF1">
    <property type="entry name" value="ALDEHYDE DEHYDROGENASE-RELATED"/>
    <property type="match status" value="1"/>
</dbReference>
<name>A0ABP8RU35_9PSEU</name>
<feature type="active site" evidence="3">
    <location>
        <position position="256"/>
    </location>
</feature>
<sequence>MTGAFDGPSPLLVGRELRAAESGRTFENIDPTTEEVLGLAADGTLRDADAAMAAARVAFDDTGWADDLEFRLHCLVQLKAALEKNVEELRTILVKEAGCPISFTRSVQLDGALGEIDLAIDLARSYEWERPLVAVGDRLSTIRREPRGVMAAITPFNYPAYLDLRKIAPALAAGCTTILKPSPETPWCAAYIAKMAFEHTDLPPGVLNVLTSSDTEVAASLTSDPRVDMVSFVGSTATGRRIMHQAADTLKKLVLELGGKSASIILDDADVAKAAAVAAGVGLHAGQGCGRLTRFIVPRSRYAEAVDAARDAFARIPVGDPADEATVQGPQVSAHQHRRVLGLIETAKSEGATVAFGGSGRPPGIERGYFVEPTLFTDVDPDSTIAQTEVFGPVAVMIPFDTDDEAVAIANNSSYGLSGAVTSGDPKRAMAVARRVRTGHLIVNGAVPGLDTPFGGWKQSGIGVDSGLMGFEEHLAVKNIGTPA</sequence>
<protein>
    <submittedName>
        <fullName evidence="6">Aldehyde dehydrogenase</fullName>
    </submittedName>
</protein>
<evidence type="ECO:0000256" key="4">
    <source>
        <dbReference type="RuleBase" id="RU003345"/>
    </source>
</evidence>
<dbReference type="InterPro" id="IPR016163">
    <property type="entry name" value="Ald_DH_C"/>
</dbReference>
<dbReference type="InterPro" id="IPR015590">
    <property type="entry name" value="Aldehyde_DH_dom"/>
</dbReference>